<evidence type="ECO:0000313" key="2">
    <source>
        <dbReference type="Proteomes" id="UP000318704"/>
    </source>
</evidence>
<dbReference type="Proteomes" id="UP000318704">
    <property type="component" value="Chromosome"/>
</dbReference>
<dbReference type="RefSeq" id="WP_144981700.1">
    <property type="nucleotide sequence ID" value="NZ_CP037920.1"/>
</dbReference>
<dbReference type="EMBL" id="CP037920">
    <property type="protein sequence ID" value="QDT95369.1"/>
    <property type="molecule type" value="Genomic_DNA"/>
</dbReference>
<gene>
    <name evidence="1" type="ORF">V144x_08110</name>
</gene>
<protein>
    <recommendedName>
        <fullName evidence="3">HNH endonuclease 5 domain-containing protein</fullName>
    </recommendedName>
</protein>
<evidence type="ECO:0000313" key="1">
    <source>
        <dbReference type="EMBL" id="QDT95369.1"/>
    </source>
</evidence>
<dbReference type="KEGG" id="gaw:V144x_08110"/>
<name>A0A517VQZ4_9PLAN</name>
<reference evidence="1 2" key="1">
    <citation type="submission" date="2019-03" db="EMBL/GenBank/DDBJ databases">
        <title>Deep-cultivation of Planctomycetes and their phenomic and genomic characterization uncovers novel biology.</title>
        <authorList>
            <person name="Wiegand S."/>
            <person name="Jogler M."/>
            <person name="Boedeker C."/>
            <person name="Pinto D."/>
            <person name="Vollmers J."/>
            <person name="Rivas-Marin E."/>
            <person name="Kohn T."/>
            <person name="Peeters S.H."/>
            <person name="Heuer A."/>
            <person name="Rast P."/>
            <person name="Oberbeckmann S."/>
            <person name="Bunk B."/>
            <person name="Jeske O."/>
            <person name="Meyerdierks A."/>
            <person name="Storesund J.E."/>
            <person name="Kallscheuer N."/>
            <person name="Luecker S."/>
            <person name="Lage O.M."/>
            <person name="Pohl T."/>
            <person name="Merkel B.J."/>
            <person name="Hornburger P."/>
            <person name="Mueller R.-W."/>
            <person name="Bruemmer F."/>
            <person name="Labrenz M."/>
            <person name="Spormann A.M."/>
            <person name="Op den Camp H."/>
            <person name="Overmann J."/>
            <person name="Amann R."/>
            <person name="Jetten M.S.M."/>
            <person name="Mascher T."/>
            <person name="Medema M.H."/>
            <person name="Devos D.P."/>
            <person name="Kaster A.-K."/>
            <person name="Ovreas L."/>
            <person name="Rohde M."/>
            <person name="Galperin M.Y."/>
            <person name="Jogler C."/>
        </authorList>
    </citation>
    <scope>NUCLEOTIDE SEQUENCE [LARGE SCALE GENOMIC DNA]</scope>
    <source>
        <strain evidence="1 2">V144</strain>
    </source>
</reference>
<sequence length="260" mass="30204">MTHSLTCYMCDAKSTSKEHVPPRCLFPESKDVDGQFRINLITVPSCNKHNSGKSSDDEFLLVSLAGILGNNSIGYKQKFSKVNRAIYRSSFELLTNSMKNRKLCIYEVSSNKFIDVIWGTPDYDRLNNCFDRIARGLFYHVFDIKFSGKTKTMLGYIQHKESTPKEFQRFIRDKILRELKGKPRLGDNPEVFSFQFTDLDQYGLCSLHLEFYGGLDFYIALIPEQIKFPNNITMEMINLGIQTHIKLGDEIYRFNMHRNE</sequence>
<accession>A0A517VQZ4</accession>
<evidence type="ECO:0008006" key="3">
    <source>
        <dbReference type="Google" id="ProtNLM"/>
    </source>
</evidence>
<organism evidence="1 2">
    <name type="scientific">Gimesia aquarii</name>
    <dbReference type="NCBI Taxonomy" id="2527964"/>
    <lineage>
        <taxon>Bacteria</taxon>
        <taxon>Pseudomonadati</taxon>
        <taxon>Planctomycetota</taxon>
        <taxon>Planctomycetia</taxon>
        <taxon>Planctomycetales</taxon>
        <taxon>Planctomycetaceae</taxon>
        <taxon>Gimesia</taxon>
    </lineage>
</organism>
<dbReference type="AlphaFoldDB" id="A0A517VQZ4"/>
<proteinExistence type="predicted"/>